<comment type="caution">
    <text evidence="9">The sequence shown here is derived from an EMBL/GenBank/DDBJ whole genome shotgun (WGS) entry which is preliminary data.</text>
</comment>
<evidence type="ECO:0000256" key="1">
    <source>
        <dbReference type="ARBA" id="ARBA00004651"/>
    </source>
</evidence>
<comment type="subcellular location">
    <subcellularLocation>
        <location evidence="1">Cell membrane</location>
        <topology evidence="1">Multi-pass membrane protein</topology>
    </subcellularLocation>
</comment>
<evidence type="ECO:0000256" key="6">
    <source>
        <dbReference type="ARBA" id="ARBA00022989"/>
    </source>
</evidence>
<keyword evidence="5 8" id="KW-0812">Transmembrane</keyword>
<evidence type="ECO:0000256" key="4">
    <source>
        <dbReference type="ARBA" id="ARBA00022475"/>
    </source>
</evidence>
<keyword evidence="10" id="KW-1185">Reference proteome</keyword>
<dbReference type="InterPro" id="IPR000522">
    <property type="entry name" value="ABC_transptr_permease_BtuC"/>
</dbReference>
<feature type="transmembrane region" description="Helical" evidence="8">
    <location>
        <begin position="296"/>
        <end position="313"/>
    </location>
</feature>
<evidence type="ECO:0000313" key="10">
    <source>
        <dbReference type="Proteomes" id="UP000553193"/>
    </source>
</evidence>
<evidence type="ECO:0000256" key="5">
    <source>
        <dbReference type="ARBA" id="ARBA00022692"/>
    </source>
</evidence>
<evidence type="ECO:0000256" key="3">
    <source>
        <dbReference type="ARBA" id="ARBA00022448"/>
    </source>
</evidence>
<keyword evidence="6 8" id="KW-1133">Transmembrane helix</keyword>
<dbReference type="GO" id="GO:0033214">
    <property type="term" value="P:siderophore-iron import into cell"/>
    <property type="evidence" value="ECO:0007669"/>
    <property type="project" value="TreeGrafter"/>
</dbReference>
<keyword evidence="4" id="KW-1003">Cell membrane</keyword>
<protein>
    <submittedName>
        <fullName evidence="9">Iron complex transport system permease protein</fullName>
    </submittedName>
</protein>
<dbReference type="EMBL" id="JACIDJ010000009">
    <property type="protein sequence ID" value="MBB3900325.1"/>
    <property type="molecule type" value="Genomic_DNA"/>
</dbReference>
<dbReference type="SUPFAM" id="SSF81345">
    <property type="entry name" value="ABC transporter involved in vitamin B12 uptake, BtuC"/>
    <property type="match status" value="1"/>
</dbReference>
<feature type="transmembrane region" description="Helical" evidence="8">
    <location>
        <begin position="48"/>
        <end position="69"/>
    </location>
</feature>
<evidence type="ECO:0000256" key="7">
    <source>
        <dbReference type="ARBA" id="ARBA00023136"/>
    </source>
</evidence>
<dbReference type="PANTHER" id="PTHR30472">
    <property type="entry name" value="FERRIC ENTEROBACTIN TRANSPORT SYSTEM PERMEASE PROTEIN"/>
    <property type="match status" value="1"/>
</dbReference>
<dbReference type="Gene3D" id="1.10.3470.10">
    <property type="entry name" value="ABC transporter involved in vitamin B12 uptake, BtuC"/>
    <property type="match status" value="1"/>
</dbReference>
<feature type="transmembrane region" description="Helical" evidence="8">
    <location>
        <begin position="134"/>
        <end position="158"/>
    </location>
</feature>
<feature type="transmembrane region" description="Helical" evidence="8">
    <location>
        <begin position="222"/>
        <end position="247"/>
    </location>
</feature>
<name>A0A840AJY0_9PROT</name>
<organism evidence="9 10">
    <name type="scientific">Roseococcus suduntuyensis</name>
    <dbReference type="NCBI Taxonomy" id="455361"/>
    <lineage>
        <taxon>Bacteria</taxon>
        <taxon>Pseudomonadati</taxon>
        <taxon>Pseudomonadota</taxon>
        <taxon>Alphaproteobacteria</taxon>
        <taxon>Acetobacterales</taxon>
        <taxon>Roseomonadaceae</taxon>
        <taxon>Roseococcus</taxon>
    </lineage>
</organism>
<reference evidence="9 10" key="1">
    <citation type="submission" date="2020-08" db="EMBL/GenBank/DDBJ databases">
        <title>Genomic Encyclopedia of Type Strains, Phase IV (KMG-IV): sequencing the most valuable type-strain genomes for metagenomic binning, comparative biology and taxonomic classification.</title>
        <authorList>
            <person name="Goeker M."/>
        </authorList>
    </citation>
    <scope>NUCLEOTIDE SEQUENCE [LARGE SCALE GENOMIC DNA]</scope>
    <source>
        <strain evidence="9 10">DSM 19979</strain>
    </source>
</reference>
<keyword evidence="3" id="KW-0813">Transport</keyword>
<dbReference type="PANTHER" id="PTHR30472:SF27">
    <property type="entry name" value="PETROBACTIN IMPORT SYSTEM PERMEASE PROTEIN YCLN"/>
    <property type="match status" value="1"/>
</dbReference>
<comment type="similarity">
    <text evidence="2">Belongs to the binding-protein-dependent transport system permease family. FecCD subfamily.</text>
</comment>
<gene>
    <name evidence="9" type="ORF">GGQ83_003801</name>
</gene>
<dbReference type="RefSeq" id="WP_184386546.1">
    <property type="nucleotide sequence ID" value="NZ_JACIDJ010000009.1"/>
</dbReference>
<dbReference type="AlphaFoldDB" id="A0A840AJY0"/>
<dbReference type="Proteomes" id="UP000553193">
    <property type="component" value="Unassembled WGS sequence"/>
</dbReference>
<evidence type="ECO:0000313" key="9">
    <source>
        <dbReference type="EMBL" id="MBB3900325.1"/>
    </source>
</evidence>
<evidence type="ECO:0000256" key="8">
    <source>
        <dbReference type="SAM" id="Phobius"/>
    </source>
</evidence>
<feature type="transmembrane region" description="Helical" evidence="8">
    <location>
        <begin position="184"/>
        <end position="202"/>
    </location>
</feature>
<dbReference type="InterPro" id="IPR037294">
    <property type="entry name" value="ABC_BtuC-like"/>
</dbReference>
<accession>A0A840AJY0</accession>
<keyword evidence="7 8" id="KW-0472">Membrane</keyword>
<proteinExistence type="inferred from homology"/>
<dbReference type="CDD" id="cd06550">
    <property type="entry name" value="TM_ABC_iron-siderophores_like"/>
    <property type="match status" value="1"/>
</dbReference>
<dbReference type="GO" id="GO:0005886">
    <property type="term" value="C:plasma membrane"/>
    <property type="evidence" value="ECO:0007669"/>
    <property type="project" value="UniProtKB-SubCell"/>
</dbReference>
<sequence>MPRFALALALTALLAVASLFVGVGEVTPRALLWPAPGQDALQLLLVSRIPRTLSIVLAGAALGVAGLVMQLLARNRFVEPSTAGTAEAASLGLLAAMVLTPEMPILGKMLLASGFALAGTALFLGLLRRIPLRSVLVVPLMGLMLGAVIDSVTTFLAYRFDMLQSVNAWTAGDFSGVLEGRYELLWVALLLTLAAYAVADRLTLAGMGEAFTTNLGVNHARILALGLGIVAMVTAAVVVTVGMIPFLGLVVPNLVSMFMGDHARRSIPWIAVAGAAFLLACDLLGRLLLYPYEIPVGTVAGVIGAALFLHLLFRRDARLA</sequence>
<dbReference type="GO" id="GO:0022857">
    <property type="term" value="F:transmembrane transporter activity"/>
    <property type="evidence" value="ECO:0007669"/>
    <property type="project" value="InterPro"/>
</dbReference>
<evidence type="ECO:0000256" key="2">
    <source>
        <dbReference type="ARBA" id="ARBA00007935"/>
    </source>
</evidence>
<dbReference type="Pfam" id="PF01032">
    <property type="entry name" value="FecCD"/>
    <property type="match status" value="1"/>
</dbReference>
<feature type="transmembrane region" description="Helical" evidence="8">
    <location>
        <begin position="267"/>
        <end position="289"/>
    </location>
</feature>
<feature type="transmembrane region" description="Helical" evidence="8">
    <location>
        <begin position="105"/>
        <end position="127"/>
    </location>
</feature>